<sequence>MVARSEGDFAASHWAASRLPEGDSSWTGIRKRKSKSKDSRPSRAESARHAPAETRPVLPENTAGGESQSYAATQQIPLPVVPAFVRKADRAERWRSPRVVGAQWALAAVLAGGLLAQVTGQSRDLLAARVPATAPVLAAACQWVGCEVQAPRSLGHLVLDSSHLVQTARPGELRLSAELRNSAAHVVRTPALEVSFTDTQGQLVARKVLLPSELRPKDTGIAPESSWQVDVVLAVANLPITGFTVEAFYP</sequence>
<evidence type="ECO:0000313" key="2">
    <source>
        <dbReference type="EMBL" id="MEK8044940.1"/>
    </source>
</evidence>
<proteinExistence type="predicted"/>
<evidence type="ECO:0000256" key="1">
    <source>
        <dbReference type="SAM" id="MobiDB-lite"/>
    </source>
</evidence>
<organism evidence="2 3">
    <name type="scientific">Ideonella margarita</name>
    <dbReference type="NCBI Taxonomy" id="2984191"/>
    <lineage>
        <taxon>Bacteria</taxon>
        <taxon>Pseudomonadati</taxon>
        <taxon>Pseudomonadota</taxon>
        <taxon>Betaproteobacteria</taxon>
        <taxon>Burkholderiales</taxon>
        <taxon>Sphaerotilaceae</taxon>
        <taxon>Ideonella</taxon>
    </lineage>
</organism>
<protein>
    <submittedName>
        <fullName evidence="2">DUF3426 domain-containing protein</fullName>
    </submittedName>
</protein>
<accession>A0ABU9C3T6</accession>
<feature type="compositionally biased region" description="Basic and acidic residues" evidence="1">
    <location>
        <begin position="36"/>
        <end position="52"/>
    </location>
</feature>
<dbReference type="InterPro" id="IPR021834">
    <property type="entry name" value="DUF3426"/>
</dbReference>
<dbReference type="EMBL" id="JBBUTI010000001">
    <property type="protein sequence ID" value="MEK8044940.1"/>
    <property type="molecule type" value="Genomic_DNA"/>
</dbReference>
<dbReference type="RefSeq" id="WP_341397096.1">
    <property type="nucleotide sequence ID" value="NZ_JBBUTI010000001.1"/>
</dbReference>
<name>A0ABU9C3T6_9BURK</name>
<evidence type="ECO:0000313" key="3">
    <source>
        <dbReference type="Proteomes" id="UP001379945"/>
    </source>
</evidence>
<keyword evidence="3" id="KW-1185">Reference proteome</keyword>
<comment type="caution">
    <text evidence="2">The sequence shown here is derived from an EMBL/GenBank/DDBJ whole genome shotgun (WGS) entry which is preliminary data.</text>
</comment>
<gene>
    <name evidence="2" type="ORF">AACH00_01120</name>
</gene>
<feature type="region of interest" description="Disordered" evidence="1">
    <location>
        <begin position="1"/>
        <end position="71"/>
    </location>
</feature>
<reference evidence="2 3" key="1">
    <citation type="submission" date="2024-04" db="EMBL/GenBank/DDBJ databases">
        <title>Novel species of the genus Ideonella isolated from streams.</title>
        <authorList>
            <person name="Lu H."/>
        </authorList>
    </citation>
    <scope>NUCLEOTIDE SEQUENCE [LARGE SCALE GENOMIC DNA]</scope>
    <source>
        <strain evidence="2 3">LYT19W</strain>
    </source>
</reference>
<dbReference type="Proteomes" id="UP001379945">
    <property type="component" value="Unassembled WGS sequence"/>
</dbReference>
<dbReference type="Pfam" id="PF11906">
    <property type="entry name" value="DUF3426"/>
    <property type="match status" value="1"/>
</dbReference>